<evidence type="ECO:0000313" key="2">
    <source>
        <dbReference type="EMBL" id="OQD77497.1"/>
    </source>
</evidence>
<dbReference type="OrthoDB" id="3903267at2759"/>
<proteinExistence type="predicted"/>
<sequence>MGGRRSIGRLRSKNKAAGSSSKGRKLVRWDADLDVLLLLTVQVACNKNGVKIPWEKVAEMMGENFTEGAIVQHLTKLRLRRQADHKPIPPALRRSALSMSRSNKRRKARDDDDSDLFVSQSDAEDPPYPTRKAKKPRVSKGNMGSKEAACAIVKEETSDDSDLQLVGSVSDEAGSFSDLSLGNAHGSRKKKLTQEKKTLIVRLPVRKSYLYQLKLDEAKKEEEAMEGGTQSIQGFGEDANMTYPPPPRQQPAQLGLTHQGQYQDPPGTGTGAGFASLASPCVVGSEGMAHPEIRAQGQQQARHQKYLIDNPFAIENYPMGANPQMLNTPFESSPVPARPYQHNLALNDLGTEFQTPPPRQSQSKPSQFEASNPRCIDPAMFARGPYAKPFSDIPMSDAFLEGVGLFGADLNAMSGDTNPYRLDFSEYVNEDMKIEGGMDTSEDTSSDKDVKDVVE</sequence>
<feature type="region of interest" description="Disordered" evidence="1">
    <location>
        <begin position="349"/>
        <end position="372"/>
    </location>
</feature>
<organism evidence="2 3">
    <name type="scientific">Penicillium decumbens</name>
    <dbReference type="NCBI Taxonomy" id="69771"/>
    <lineage>
        <taxon>Eukaryota</taxon>
        <taxon>Fungi</taxon>
        <taxon>Dikarya</taxon>
        <taxon>Ascomycota</taxon>
        <taxon>Pezizomycotina</taxon>
        <taxon>Eurotiomycetes</taxon>
        <taxon>Eurotiomycetidae</taxon>
        <taxon>Eurotiales</taxon>
        <taxon>Aspergillaceae</taxon>
        <taxon>Penicillium</taxon>
    </lineage>
</organism>
<dbReference type="AlphaFoldDB" id="A0A1V6PL90"/>
<keyword evidence="3" id="KW-1185">Reference proteome</keyword>
<name>A0A1V6PL90_PENDC</name>
<accession>A0A1V6PL90</accession>
<feature type="compositionally biased region" description="Low complexity" evidence="1">
    <location>
        <begin position="91"/>
        <end position="101"/>
    </location>
</feature>
<feature type="region of interest" description="Disordered" evidence="1">
    <location>
        <begin position="81"/>
        <end position="143"/>
    </location>
</feature>
<dbReference type="Proteomes" id="UP000191522">
    <property type="component" value="Unassembled WGS sequence"/>
</dbReference>
<dbReference type="EMBL" id="MDYL01000002">
    <property type="protein sequence ID" value="OQD77497.1"/>
    <property type="molecule type" value="Genomic_DNA"/>
</dbReference>
<feature type="region of interest" description="Disordered" evidence="1">
    <location>
        <begin position="1"/>
        <end position="23"/>
    </location>
</feature>
<gene>
    <name evidence="2" type="ORF">PENDEC_c002G06046</name>
</gene>
<evidence type="ECO:0008006" key="4">
    <source>
        <dbReference type="Google" id="ProtNLM"/>
    </source>
</evidence>
<comment type="caution">
    <text evidence="2">The sequence shown here is derived from an EMBL/GenBank/DDBJ whole genome shotgun (WGS) entry which is preliminary data.</text>
</comment>
<feature type="compositionally biased region" description="Basic residues" evidence="1">
    <location>
        <begin position="1"/>
        <end position="14"/>
    </location>
</feature>
<feature type="compositionally biased region" description="Basic and acidic residues" evidence="1">
    <location>
        <begin position="445"/>
        <end position="455"/>
    </location>
</feature>
<reference evidence="3" key="1">
    <citation type="journal article" date="2017" name="Nat. Microbiol.">
        <title>Global analysis of biosynthetic gene clusters reveals vast potential of secondary metabolite production in Penicillium species.</title>
        <authorList>
            <person name="Nielsen J.C."/>
            <person name="Grijseels S."/>
            <person name="Prigent S."/>
            <person name="Ji B."/>
            <person name="Dainat J."/>
            <person name="Nielsen K.F."/>
            <person name="Frisvad J.C."/>
            <person name="Workman M."/>
            <person name="Nielsen J."/>
        </authorList>
    </citation>
    <scope>NUCLEOTIDE SEQUENCE [LARGE SCALE GENOMIC DNA]</scope>
    <source>
        <strain evidence="3">IBT 11843</strain>
    </source>
</reference>
<protein>
    <recommendedName>
        <fullName evidence="4">Myb-like domain-containing protein</fullName>
    </recommendedName>
</protein>
<evidence type="ECO:0000256" key="1">
    <source>
        <dbReference type="SAM" id="MobiDB-lite"/>
    </source>
</evidence>
<evidence type="ECO:0000313" key="3">
    <source>
        <dbReference type="Proteomes" id="UP000191522"/>
    </source>
</evidence>
<feature type="region of interest" description="Disordered" evidence="1">
    <location>
        <begin position="434"/>
        <end position="455"/>
    </location>
</feature>
<dbReference type="STRING" id="69771.A0A1V6PL90"/>